<comment type="cofactor">
    <cofactor evidence="6">
        <name>Co(2+)</name>
        <dbReference type="ChEBI" id="CHEBI:48828"/>
    </cofactor>
    <cofactor evidence="6">
        <name>Zn(2+)</name>
        <dbReference type="ChEBI" id="CHEBI:29105"/>
    </cofactor>
    <cofactor evidence="6">
        <name>Mn(2+)</name>
        <dbReference type="ChEBI" id="CHEBI:29035"/>
    </cofactor>
    <cofactor evidence="6">
        <name>Fe(2+)</name>
        <dbReference type="ChEBI" id="CHEBI:29033"/>
    </cofactor>
    <text evidence="6">Binds 2 divalent metal cations per subunit. Has a high-affinity and a low affinity metal-binding site. The true nature of the physiological cofactor is under debate. The enzyme is active with cobalt, zinc, manganese or divalent iron ions.</text>
</comment>
<organism evidence="8 9">
    <name type="scientific">Salinispira pacifica</name>
    <dbReference type="NCBI Taxonomy" id="1307761"/>
    <lineage>
        <taxon>Bacteria</taxon>
        <taxon>Pseudomonadati</taxon>
        <taxon>Spirochaetota</taxon>
        <taxon>Spirochaetia</taxon>
        <taxon>Spirochaetales</taxon>
        <taxon>Spirochaetaceae</taxon>
        <taxon>Salinispira</taxon>
    </lineage>
</organism>
<protein>
    <recommendedName>
        <fullName evidence="6">Methionine aminopeptidase</fullName>
        <ecNumber evidence="6">3.4.11.18</ecNumber>
    </recommendedName>
</protein>
<keyword evidence="2 6" id="KW-0031">Aminopeptidase</keyword>
<evidence type="ECO:0000256" key="5">
    <source>
        <dbReference type="ARBA" id="ARBA00022801"/>
    </source>
</evidence>
<dbReference type="eggNOG" id="COG0024">
    <property type="taxonomic scope" value="Bacteria"/>
</dbReference>
<dbReference type="PRINTS" id="PR00599">
    <property type="entry name" value="MAPEPTIDASE"/>
</dbReference>
<dbReference type="AlphaFoldDB" id="V5WHP4"/>
<keyword evidence="9" id="KW-1185">Reference proteome</keyword>
<dbReference type="RefSeq" id="WP_024268059.1">
    <property type="nucleotide sequence ID" value="NC_023035.1"/>
</dbReference>
<evidence type="ECO:0000256" key="1">
    <source>
        <dbReference type="ARBA" id="ARBA00002521"/>
    </source>
</evidence>
<dbReference type="PANTHER" id="PTHR43330">
    <property type="entry name" value="METHIONINE AMINOPEPTIDASE"/>
    <property type="match status" value="1"/>
</dbReference>
<keyword evidence="3 6" id="KW-0645">Protease</keyword>
<comment type="similarity">
    <text evidence="6">Belongs to the peptidase M24A family.</text>
</comment>
<dbReference type="InterPro" id="IPR036005">
    <property type="entry name" value="Creatinase/aminopeptidase-like"/>
</dbReference>
<proteinExistence type="inferred from homology"/>
<dbReference type="STRING" id="1307761.L21SP2_1763"/>
<dbReference type="GO" id="GO:0006508">
    <property type="term" value="P:proteolysis"/>
    <property type="evidence" value="ECO:0007669"/>
    <property type="project" value="UniProtKB-KW"/>
</dbReference>
<name>V5WHP4_9SPIO</name>
<dbReference type="GO" id="GO:0070006">
    <property type="term" value="F:metalloaminopeptidase activity"/>
    <property type="evidence" value="ECO:0007669"/>
    <property type="project" value="InterPro"/>
</dbReference>
<dbReference type="KEGG" id="slr:L21SP2_1763"/>
<dbReference type="Proteomes" id="UP000018680">
    <property type="component" value="Chromosome"/>
</dbReference>
<keyword evidence="4 6" id="KW-0479">Metal-binding</keyword>
<dbReference type="Pfam" id="PF00557">
    <property type="entry name" value="Peptidase_M24"/>
    <property type="match status" value="1"/>
</dbReference>
<sequence>MAKSRKAPAKAEFQVRQLAKTAEILYRLFQEIGSLMAPGRTGLQIQNFVLNQLMDTGAKTALRGYRDFQADISVSVNEVAAHGLPDDRKFRPGDLVTVDIAILNGGWYGDMAWTFGIPPLNVTERRLIRAAWQACMTGCLALKPGLPIGTLGSHVIKSAERLGGQVVNKFCGHSIGQELHEAPLIPYTKRPGFGWKVEKGMVLNIEPVVTLGEADVELNYDGISYSTKDRQPTAQFELTCAVSQDGIRILSLPGLLIKDILESPPF</sequence>
<dbReference type="InterPro" id="IPR002467">
    <property type="entry name" value="Pept_M24A_MAP1"/>
</dbReference>
<keyword evidence="5 8" id="KW-0378">Hydrolase</keyword>
<dbReference type="GO" id="GO:0004239">
    <property type="term" value="F:initiator methionyl aminopeptidase activity"/>
    <property type="evidence" value="ECO:0007669"/>
    <property type="project" value="UniProtKB-EC"/>
</dbReference>
<dbReference type="EMBL" id="CP006939">
    <property type="protein sequence ID" value="AHC15140.1"/>
    <property type="molecule type" value="Genomic_DNA"/>
</dbReference>
<evidence type="ECO:0000256" key="4">
    <source>
        <dbReference type="ARBA" id="ARBA00022723"/>
    </source>
</evidence>
<evidence type="ECO:0000256" key="2">
    <source>
        <dbReference type="ARBA" id="ARBA00022438"/>
    </source>
</evidence>
<dbReference type="GO" id="GO:0046872">
    <property type="term" value="F:metal ion binding"/>
    <property type="evidence" value="ECO:0007669"/>
    <property type="project" value="UniProtKB-KW"/>
</dbReference>
<dbReference type="EC" id="3.4.11.18" evidence="6"/>
<evidence type="ECO:0000313" key="9">
    <source>
        <dbReference type="Proteomes" id="UP000018680"/>
    </source>
</evidence>
<evidence type="ECO:0000256" key="6">
    <source>
        <dbReference type="RuleBase" id="RU003653"/>
    </source>
</evidence>
<feature type="domain" description="Peptidase M24" evidence="7">
    <location>
        <begin position="17"/>
        <end position="211"/>
    </location>
</feature>
<comment type="function">
    <text evidence="1">Removes the N-terminal methionine from nascent proteins. The N-terminal methionine is often cleaved when the second residue in the primary sequence is small and uncharged (Met-Ala-, Cys, Gly, Pro, Ser, Thr, or Val). Requires deformylation of the N(alpha)-formylated initiator methionine before it can be hydrolyzed.</text>
</comment>
<dbReference type="InterPro" id="IPR001714">
    <property type="entry name" value="Pept_M24_MAP"/>
</dbReference>
<dbReference type="Gene3D" id="3.90.230.10">
    <property type="entry name" value="Creatinase/methionine aminopeptidase superfamily"/>
    <property type="match status" value="1"/>
</dbReference>
<accession>V5WHP4</accession>
<dbReference type="PANTHER" id="PTHR43330:SF27">
    <property type="entry name" value="METHIONINE AMINOPEPTIDASE"/>
    <property type="match status" value="1"/>
</dbReference>
<comment type="catalytic activity">
    <reaction evidence="6">
        <text>Release of N-terminal amino acids, preferentially methionine, from peptides and arylamides.</text>
        <dbReference type="EC" id="3.4.11.18"/>
    </reaction>
</comment>
<dbReference type="NCBIfam" id="TIGR00500">
    <property type="entry name" value="met_pdase_I"/>
    <property type="match status" value="1"/>
</dbReference>
<dbReference type="GO" id="GO:0005829">
    <property type="term" value="C:cytosol"/>
    <property type="evidence" value="ECO:0007669"/>
    <property type="project" value="TreeGrafter"/>
</dbReference>
<dbReference type="InterPro" id="IPR000994">
    <property type="entry name" value="Pept_M24"/>
</dbReference>
<evidence type="ECO:0000313" key="8">
    <source>
        <dbReference type="EMBL" id="AHC15140.1"/>
    </source>
</evidence>
<gene>
    <name evidence="8" type="ORF">L21SP2_1763</name>
</gene>
<reference evidence="8 9" key="1">
    <citation type="journal article" date="2015" name="Stand. Genomic Sci.">
        <title>Complete genome sequence and description of Salinispira pacifica gen. nov., sp. nov., a novel spirochaete isolated form a hypersaline microbial mat.</title>
        <authorList>
            <person name="Ben Hania W."/>
            <person name="Joseph M."/>
            <person name="Schumann P."/>
            <person name="Bunk B."/>
            <person name="Fiebig A."/>
            <person name="Sproer C."/>
            <person name="Klenk H.P."/>
            <person name="Fardeau M.L."/>
            <person name="Spring S."/>
        </authorList>
    </citation>
    <scope>NUCLEOTIDE SEQUENCE [LARGE SCALE GENOMIC DNA]</scope>
    <source>
        <strain evidence="8 9">L21-RPul-D2</strain>
    </source>
</reference>
<dbReference type="HOGENOM" id="CLU_1045418_0_0_12"/>
<dbReference type="SUPFAM" id="SSF55920">
    <property type="entry name" value="Creatinase/aminopeptidase"/>
    <property type="match status" value="1"/>
</dbReference>
<evidence type="ECO:0000256" key="3">
    <source>
        <dbReference type="ARBA" id="ARBA00022670"/>
    </source>
</evidence>
<evidence type="ECO:0000259" key="7">
    <source>
        <dbReference type="Pfam" id="PF00557"/>
    </source>
</evidence>